<dbReference type="InterPro" id="IPR045767">
    <property type="entry name" value="DUF6134"/>
</dbReference>
<evidence type="ECO:0000313" key="2">
    <source>
        <dbReference type="Proteomes" id="UP000249873"/>
    </source>
</evidence>
<evidence type="ECO:0008006" key="3">
    <source>
        <dbReference type="Google" id="ProtNLM"/>
    </source>
</evidence>
<accession>A0A2Z4GD88</accession>
<dbReference type="KEGG" id="als:DJ013_14285"/>
<dbReference type="Proteomes" id="UP000249873">
    <property type="component" value="Chromosome"/>
</dbReference>
<dbReference type="EMBL" id="CP029480">
    <property type="protein sequence ID" value="AWV99269.1"/>
    <property type="molecule type" value="Genomic_DNA"/>
</dbReference>
<organism evidence="1 2">
    <name type="scientific">Arcticibacterium luteifluviistationis</name>
    <dbReference type="NCBI Taxonomy" id="1784714"/>
    <lineage>
        <taxon>Bacteria</taxon>
        <taxon>Pseudomonadati</taxon>
        <taxon>Bacteroidota</taxon>
        <taxon>Cytophagia</taxon>
        <taxon>Cytophagales</taxon>
        <taxon>Leadbetterellaceae</taxon>
        <taxon>Arcticibacterium</taxon>
    </lineage>
</organism>
<dbReference type="OrthoDB" id="949196at2"/>
<evidence type="ECO:0000313" key="1">
    <source>
        <dbReference type="EMBL" id="AWV99269.1"/>
    </source>
</evidence>
<dbReference type="Pfam" id="PF19630">
    <property type="entry name" value="DUF6134"/>
    <property type="match status" value="1"/>
</dbReference>
<protein>
    <recommendedName>
        <fullName evidence="3">DUF3108 domain-containing protein</fullName>
    </recommendedName>
</protein>
<reference evidence="1 2" key="1">
    <citation type="submission" date="2018-05" db="EMBL/GenBank/DDBJ databases">
        <title>Complete genome sequence of Arcticibacterium luteifluviistationis SM1504T, a cytophagaceae bacterium isolated from Arctic surface seawater.</title>
        <authorList>
            <person name="Li Y."/>
            <person name="Qin Q.-L."/>
        </authorList>
    </citation>
    <scope>NUCLEOTIDE SEQUENCE [LARGE SCALE GENOMIC DNA]</scope>
    <source>
        <strain evidence="1 2">SM1504</strain>
    </source>
</reference>
<sequence length="194" mass="22349">MFFSINSFAQTREYAVKVVGLRVGTIYATKTNLGDSVSYELKSKVDVNFLVYKLKVDYHVHSILSGGKLKRSLVSVESNRGNFLTDTKKSKEGYDVKSVQHEDKVNKKIKGEINSTFASIYFNEPKAKDKVYAEYYADFINITKPSPEYYKGVLNDNVDEYYYKNGELIKLVKKNKITDMVIEYQEPSNKKVRK</sequence>
<dbReference type="AlphaFoldDB" id="A0A2Z4GD88"/>
<keyword evidence="2" id="KW-1185">Reference proteome</keyword>
<proteinExistence type="predicted"/>
<gene>
    <name evidence="1" type="ORF">DJ013_14285</name>
</gene>
<name>A0A2Z4GD88_9BACT</name>